<evidence type="ECO:0000256" key="1">
    <source>
        <dbReference type="SAM" id="MobiDB-lite"/>
    </source>
</evidence>
<dbReference type="SUPFAM" id="SSF51261">
    <property type="entry name" value="Duplicated hybrid motif"/>
    <property type="match status" value="1"/>
</dbReference>
<feature type="region of interest" description="Disordered" evidence="1">
    <location>
        <begin position="15"/>
        <end position="56"/>
    </location>
</feature>
<dbReference type="Proteomes" id="UP001059836">
    <property type="component" value="Chromosome"/>
</dbReference>
<dbReference type="CDD" id="cd12797">
    <property type="entry name" value="M23_peptidase"/>
    <property type="match status" value="1"/>
</dbReference>
<evidence type="ECO:0000313" key="4">
    <source>
        <dbReference type="Proteomes" id="UP001059836"/>
    </source>
</evidence>
<accession>A0ABX6INR9</accession>
<proteinExistence type="predicted"/>
<evidence type="ECO:0000259" key="2">
    <source>
        <dbReference type="Pfam" id="PF01551"/>
    </source>
</evidence>
<dbReference type="InterPro" id="IPR016047">
    <property type="entry name" value="M23ase_b-sheet_dom"/>
</dbReference>
<dbReference type="EMBL" id="CP045809">
    <property type="protein sequence ID" value="QHN37366.1"/>
    <property type="molecule type" value="Genomic_DNA"/>
</dbReference>
<gene>
    <name evidence="3" type="ORF">GII31_05490</name>
</gene>
<dbReference type="Gene3D" id="2.70.70.10">
    <property type="entry name" value="Glucose Permease (Domain IIA)"/>
    <property type="match status" value="1"/>
</dbReference>
<dbReference type="Pfam" id="PF01551">
    <property type="entry name" value="Peptidase_M23"/>
    <property type="match status" value="1"/>
</dbReference>
<keyword evidence="4" id="KW-1185">Reference proteome</keyword>
<dbReference type="PANTHER" id="PTHR21666:SF270">
    <property type="entry name" value="MUREIN HYDROLASE ACTIVATOR ENVC"/>
    <property type="match status" value="1"/>
</dbReference>
<protein>
    <submittedName>
        <fullName evidence="3">Peptidoglycan DD-metalloendopeptidase family protein</fullName>
    </submittedName>
</protein>
<feature type="compositionally biased region" description="Basic and acidic residues" evidence="1">
    <location>
        <begin position="22"/>
        <end position="37"/>
    </location>
</feature>
<dbReference type="InterPro" id="IPR050570">
    <property type="entry name" value="Cell_wall_metabolism_enzyme"/>
</dbReference>
<evidence type="ECO:0000313" key="3">
    <source>
        <dbReference type="EMBL" id="QHN37366.1"/>
    </source>
</evidence>
<sequence>MTTIIPIDDLRAAADTETGWKSSDRRRYGPRQHDPGQHDAGQYDPGQYDDYRPTSSEVTQDIFLPEAEFVDDEPTDPSDVTGAHLDNYSLESSGEIRLPRTTVDKPFRTNTGNTRRDRGRHRIAAPPTALKGGRAALFAMAAGAAVAAVSQSGSASTDAPAPANAASVSGPAITTTLPDLGPGVAAAAPTADLGVFTDQLALGEARAAEQARREALARRPMFESPLPLGAYQLTSAYANRWGSFHGGIDLAAPLGTPIHAVTDGVIKEAGPASGYGNWVQLEADDGTITMYGHMSSSGVLVHAGQRVTAGDVIALVGNEGFSTGPHVHFEVWKNGTTKIDPAPWLARHGVQLANYTG</sequence>
<dbReference type="PANTHER" id="PTHR21666">
    <property type="entry name" value="PEPTIDASE-RELATED"/>
    <property type="match status" value="1"/>
</dbReference>
<dbReference type="InterPro" id="IPR011055">
    <property type="entry name" value="Dup_hybrid_motif"/>
</dbReference>
<organism evidence="3 4">
    <name type="scientific">Gordonia pseudamarae</name>
    <dbReference type="NCBI Taxonomy" id="2831662"/>
    <lineage>
        <taxon>Bacteria</taxon>
        <taxon>Bacillati</taxon>
        <taxon>Actinomycetota</taxon>
        <taxon>Actinomycetes</taxon>
        <taxon>Mycobacteriales</taxon>
        <taxon>Gordoniaceae</taxon>
        <taxon>Gordonia</taxon>
    </lineage>
</organism>
<reference evidence="3" key="1">
    <citation type="journal article" date="2021" name="Nat. Microbiol.">
        <title>Cocultivation of an ultrasmall environmental parasitic bacterium with lytic ability against bacteria associated with wastewater foams.</title>
        <authorList>
            <person name="Batinovic S."/>
            <person name="Rose J.J.A."/>
            <person name="Ratcliffe J."/>
            <person name="Seviour R.J."/>
            <person name="Petrovski S."/>
        </authorList>
    </citation>
    <scope>NUCLEOTIDE SEQUENCE</scope>
    <source>
        <strain evidence="3">CON9</strain>
    </source>
</reference>
<name>A0ABX6INR9_9ACTN</name>
<feature type="domain" description="M23ase beta-sheet core" evidence="2">
    <location>
        <begin position="244"/>
        <end position="341"/>
    </location>
</feature>